<dbReference type="Gene3D" id="3.30.420.10">
    <property type="entry name" value="Ribonuclease H-like superfamily/Ribonuclease H"/>
    <property type="match status" value="1"/>
</dbReference>
<dbReference type="InterPro" id="IPR036397">
    <property type="entry name" value="RNaseH_sf"/>
</dbReference>
<evidence type="ECO:0000313" key="2">
    <source>
        <dbReference type="Proteomes" id="UP000265520"/>
    </source>
</evidence>
<evidence type="ECO:0000313" key="1">
    <source>
        <dbReference type="EMBL" id="MCI94251.1"/>
    </source>
</evidence>
<keyword evidence="2" id="KW-1185">Reference proteome</keyword>
<comment type="caution">
    <text evidence="1">The sequence shown here is derived from an EMBL/GenBank/DDBJ whole genome shotgun (WGS) entry which is preliminary data.</text>
</comment>
<dbReference type="AlphaFoldDB" id="A0A392W4Y5"/>
<dbReference type="SUPFAM" id="SSF53098">
    <property type="entry name" value="Ribonuclease H-like"/>
    <property type="match status" value="1"/>
</dbReference>
<sequence>MDFVGGLPRTKKGNEVIWVVVDRLTKCAHFISIKRGTLVPKLAEIYVEQVVKLHG</sequence>
<protein>
    <submittedName>
        <fullName evidence="1">Retrotransposon protein</fullName>
    </submittedName>
</protein>
<dbReference type="GO" id="GO:0003676">
    <property type="term" value="F:nucleic acid binding"/>
    <property type="evidence" value="ECO:0007669"/>
    <property type="project" value="InterPro"/>
</dbReference>
<dbReference type="PANTHER" id="PTHR45835">
    <property type="entry name" value="YALI0A06105P"/>
    <property type="match status" value="1"/>
</dbReference>
<accession>A0A392W4Y5</accession>
<dbReference type="InterPro" id="IPR012337">
    <property type="entry name" value="RNaseH-like_sf"/>
</dbReference>
<proteinExistence type="predicted"/>
<name>A0A392W4Y5_9FABA</name>
<reference evidence="1 2" key="1">
    <citation type="journal article" date="2018" name="Front. Plant Sci.">
        <title>Red Clover (Trifolium pratense) and Zigzag Clover (T. medium) - A Picture of Genomic Similarities and Differences.</title>
        <authorList>
            <person name="Dluhosova J."/>
            <person name="Istvanek J."/>
            <person name="Nedelnik J."/>
            <person name="Repkova J."/>
        </authorList>
    </citation>
    <scope>NUCLEOTIDE SEQUENCE [LARGE SCALE GENOMIC DNA]</scope>
    <source>
        <strain evidence="2">cv. 10/8</strain>
        <tissue evidence="1">Leaf</tissue>
    </source>
</reference>
<organism evidence="1 2">
    <name type="scientific">Trifolium medium</name>
    <dbReference type="NCBI Taxonomy" id="97028"/>
    <lineage>
        <taxon>Eukaryota</taxon>
        <taxon>Viridiplantae</taxon>
        <taxon>Streptophyta</taxon>
        <taxon>Embryophyta</taxon>
        <taxon>Tracheophyta</taxon>
        <taxon>Spermatophyta</taxon>
        <taxon>Magnoliopsida</taxon>
        <taxon>eudicotyledons</taxon>
        <taxon>Gunneridae</taxon>
        <taxon>Pentapetalae</taxon>
        <taxon>rosids</taxon>
        <taxon>fabids</taxon>
        <taxon>Fabales</taxon>
        <taxon>Fabaceae</taxon>
        <taxon>Papilionoideae</taxon>
        <taxon>50 kb inversion clade</taxon>
        <taxon>NPAAA clade</taxon>
        <taxon>Hologalegina</taxon>
        <taxon>IRL clade</taxon>
        <taxon>Trifolieae</taxon>
        <taxon>Trifolium</taxon>
    </lineage>
</organism>
<dbReference type="PANTHER" id="PTHR45835:SF99">
    <property type="entry name" value="CHROMO DOMAIN-CONTAINING PROTEIN-RELATED"/>
    <property type="match status" value="1"/>
</dbReference>
<dbReference type="Proteomes" id="UP000265520">
    <property type="component" value="Unassembled WGS sequence"/>
</dbReference>
<feature type="non-terminal residue" evidence="1">
    <location>
        <position position="55"/>
    </location>
</feature>
<dbReference type="EMBL" id="LXQA011351297">
    <property type="protein sequence ID" value="MCI94251.1"/>
    <property type="molecule type" value="Genomic_DNA"/>
</dbReference>